<gene>
    <name evidence="2" type="ORF">BDU57DRAFT_122128</name>
</gene>
<feature type="region of interest" description="Disordered" evidence="1">
    <location>
        <begin position="244"/>
        <end position="267"/>
    </location>
</feature>
<proteinExistence type="predicted"/>
<accession>A0A6A5QSV4</accession>
<dbReference type="EMBL" id="ML979133">
    <property type="protein sequence ID" value="KAF1918861.1"/>
    <property type="molecule type" value="Genomic_DNA"/>
</dbReference>
<dbReference type="OrthoDB" id="425602at2759"/>
<keyword evidence="3" id="KW-1185">Reference proteome</keyword>
<organism evidence="2 3">
    <name type="scientific">Ampelomyces quisqualis</name>
    <name type="common">Powdery mildew agent</name>
    <dbReference type="NCBI Taxonomy" id="50730"/>
    <lineage>
        <taxon>Eukaryota</taxon>
        <taxon>Fungi</taxon>
        <taxon>Dikarya</taxon>
        <taxon>Ascomycota</taxon>
        <taxon>Pezizomycotina</taxon>
        <taxon>Dothideomycetes</taxon>
        <taxon>Pleosporomycetidae</taxon>
        <taxon>Pleosporales</taxon>
        <taxon>Pleosporineae</taxon>
        <taxon>Phaeosphaeriaceae</taxon>
        <taxon>Ampelomyces</taxon>
    </lineage>
</organism>
<protein>
    <submittedName>
        <fullName evidence="2">Uncharacterized protein</fullName>
    </submittedName>
</protein>
<sequence>MASITRQPFAELGDSRLQLLQSAKNRQNAISSHFGSPMKPTPTQSTGKRQRALDIFEDNDSENMDPSVFASPTKKSKTSSTLDFDLVKPSKFGLVTSPAKSVSLNATPSITSTRKILTPSSTRSTPINKSRGSPKHNRISAISKRRVSSSPFRRVDPPAFNQSSPSVPFSIDAAISGTISGYTPKPTVTSTPVTAPPAPVASALDESMPKGWFFEIHEDTPEQEAANLMEHSASVLDISSDDDMTTKQHNEERGKENIPPPDFLLSQPRLHSTTESEVELKIAEPVKRPRLRKFVQDAMDEDRRPLGDLQPSEFYAEGCDASTYVTVDVGIEKPSSLSKEFDFSSEAPEEKKHEETELVAVHVEQENQNTPVAESAVTEPVIEAPFVAVESAVIQESTPIDATS</sequence>
<evidence type="ECO:0000313" key="2">
    <source>
        <dbReference type="EMBL" id="KAF1918861.1"/>
    </source>
</evidence>
<feature type="compositionally biased region" description="Basic and acidic residues" evidence="1">
    <location>
        <begin position="244"/>
        <end position="256"/>
    </location>
</feature>
<dbReference type="AlphaFoldDB" id="A0A6A5QSV4"/>
<feature type="region of interest" description="Disordered" evidence="1">
    <location>
        <begin position="144"/>
        <end position="163"/>
    </location>
</feature>
<name>A0A6A5QSV4_AMPQU</name>
<feature type="compositionally biased region" description="Polar residues" evidence="1">
    <location>
        <begin position="20"/>
        <end position="34"/>
    </location>
</feature>
<dbReference type="Proteomes" id="UP000800096">
    <property type="component" value="Unassembled WGS sequence"/>
</dbReference>
<reference evidence="2" key="1">
    <citation type="journal article" date="2020" name="Stud. Mycol.">
        <title>101 Dothideomycetes genomes: a test case for predicting lifestyles and emergence of pathogens.</title>
        <authorList>
            <person name="Haridas S."/>
            <person name="Albert R."/>
            <person name="Binder M."/>
            <person name="Bloem J."/>
            <person name="Labutti K."/>
            <person name="Salamov A."/>
            <person name="Andreopoulos B."/>
            <person name="Baker S."/>
            <person name="Barry K."/>
            <person name="Bills G."/>
            <person name="Bluhm B."/>
            <person name="Cannon C."/>
            <person name="Castanera R."/>
            <person name="Culley D."/>
            <person name="Daum C."/>
            <person name="Ezra D."/>
            <person name="Gonzalez J."/>
            <person name="Henrissat B."/>
            <person name="Kuo A."/>
            <person name="Liang C."/>
            <person name="Lipzen A."/>
            <person name="Lutzoni F."/>
            <person name="Magnuson J."/>
            <person name="Mondo S."/>
            <person name="Nolan M."/>
            <person name="Ohm R."/>
            <person name="Pangilinan J."/>
            <person name="Park H.-J."/>
            <person name="Ramirez L."/>
            <person name="Alfaro M."/>
            <person name="Sun H."/>
            <person name="Tritt A."/>
            <person name="Yoshinaga Y."/>
            <person name="Zwiers L.-H."/>
            <person name="Turgeon B."/>
            <person name="Goodwin S."/>
            <person name="Spatafora J."/>
            <person name="Crous P."/>
            <person name="Grigoriev I."/>
        </authorList>
    </citation>
    <scope>NUCLEOTIDE SEQUENCE</scope>
    <source>
        <strain evidence="2">HMLAC05119</strain>
    </source>
</reference>
<evidence type="ECO:0000313" key="3">
    <source>
        <dbReference type="Proteomes" id="UP000800096"/>
    </source>
</evidence>
<feature type="region of interest" description="Disordered" evidence="1">
    <location>
        <begin position="20"/>
        <end position="79"/>
    </location>
</feature>
<feature type="compositionally biased region" description="Polar residues" evidence="1">
    <location>
        <begin position="117"/>
        <end position="131"/>
    </location>
</feature>
<evidence type="ECO:0000256" key="1">
    <source>
        <dbReference type="SAM" id="MobiDB-lite"/>
    </source>
</evidence>
<feature type="region of interest" description="Disordered" evidence="1">
    <location>
        <begin position="117"/>
        <end position="138"/>
    </location>
</feature>